<proteinExistence type="predicted"/>
<organism evidence="1">
    <name type="scientific">Siphoviridae sp. ctr2f5</name>
    <dbReference type="NCBI Taxonomy" id="2825684"/>
    <lineage>
        <taxon>Viruses</taxon>
        <taxon>Duplodnaviria</taxon>
        <taxon>Heunggongvirae</taxon>
        <taxon>Uroviricota</taxon>
        <taxon>Caudoviricetes</taxon>
    </lineage>
</organism>
<protein>
    <submittedName>
        <fullName evidence="1">Uncharacterized protein</fullName>
    </submittedName>
</protein>
<reference evidence="1" key="1">
    <citation type="journal article" date="2021" name="Proc. Natl. Acad. Sci. U.S.A.">
        <title>A Catalog of Tens of Thousands of Viruses from Human Metagenomes Reveals Hidden Associations with Chronic Diseases.</title>
        <authorList>
            <person name="Tisza M.J."/>
            <person name="Buck C.B."/>
        </authorList>
    </citation>
    <scope>NUCLEOTIDE SEQUENCE</scope>
    <source>
        <strain evidence="1">Ctr2f5</strain>
    </source>
</reference>
<evidence type="ECO:0000313" key="1">
    <source>
        <dbReference type="EMBL" id="DAE17401.1"/>
    </source>
</evidence>
<accession>A0A8S5QF14</accession>
<dbReference type="EMBL" id="BK015639">
    <property type="protein sequence ID" value="DAE17401.1"/>
    <property type="molecule type" value="Genomic_DNA"/>
</dbReference>
<name>A0A8S5QF14_9CAUD</name>
<sequence>MRKLAPSQVGFHFNMKDKFFEIATIGVCSALTACRLSL</sequence>
<dbReference type="PROSITE" id="PS51257">
    <property type="entry name" value="PROKAR_LIPOPROTEIN"/>
    <property type="match status" value="1"/>
</dbReference>